<evidence type="ECO:0000313" key="2">
    <source>
        <dbReference type="EMBL" id="PYH82925.1"/>
    </source>
</evidence>
<protein>
    <submittedName>
        <fullName evidence="2">Uncharacterized protein</fullName>
    </submittedName>
</protein>
<feature type="transmembrane region" description="Helical" evidence="1">
    <location>
        <begin position="57"/>
        <end position="79"/>
    </location>
</feature>
<organism evidence="2 3">
    <name type="scientific">Aspergillus uvarum CBS 121591</name>
    <dbReference type="NCBI Taxonomy" id="1448315"/>
    <lineage>
        <taxon>Eukaryota</taxon>
        <taxon>Fungi</taxon>
        <taxon>Dikarya</taxon>
        <taxon>Ascomycota</taxon>
        <taxon>Pezizomycotina</taxon>
        <taxon>Eurotiomycetes</taxon>
        <taxon>Eurotiomycetidae</taxon>
        <taxon>Eurotiales</taxon>
        <taxon>Aspergillaceae</taxon>
        <taxon>Aspergillus</taxon>
        <taxon>Aspergillus subgen. Circumdati</taxon>
    </lineage>
</organism>
<dbReference type="RefSeq" id="XP_025493125.1">
    <property type="nucleotide sequence ID" value="XM_025641241.1"/>
</dbReference>
<gene>
    <name evidence="2" type="ORF">BO82DRAFT_48125</name>
</gene>
<name>A0A319CBJ8_9EURO</name>
<dbReference type="VEuPathDB" id="FungiDB:BO82DRAFT_48125"/>
<dbReference type="Proteomes" id="UP000248340">
    <property type="component" value="Unassembled WGS sequence"/>
</dbReference>
<keyword evidence="1" id="KW-1133">Transmembrane helix</keyword>
<dbReference type="OrthoDB" id="10290189at2759"/>
<proteinExistence type="predicted"/>
<dbReference type="EMBL" id="KZ821692">
    <property type="protein sequence ID" value="PYH82925.1"/>
    <property type="molecule type" value="Genomic_DNA"/>
</dbReference>
<sequence>MVRDVGLRHVHFVTLFFFSLMKSWPGRCSLYVPRFLPLWSYIPVSTSLLLCRRDLHLGFFLPTWIMALALSFSISVCAYQPSGFQ</sequence>
<dbReference type="AlphaFoldDB" id="A0A319CBJ8"/>
<evidence type="ECO:0000313" key="3">
    <source>
        <dbReference type="Proteomes" id="UP000248340"/>
    </source>
</evidence>
<keyword evidence="1" id="KW-0812">Transmembrane</keyword>
<keyword evidence="1" id="KW-0472">Membrane</keyword>
<accession>A0A319CBJ8</accession>
<evidence type="ECO:0000256" key="1">
    <source>
        <dbReference type="SAM" id="Phobius"/>
    </source>
</evidence>
<reference evidence="2 3" key="1">
    <citation type="submission" date="2016-12" db="EMBL/GenBank/DDBJ databases">
        <title>The genomes of Aspergillus section Nigri reveals drivers in fungal speciation.</title>
        <authorList>
            <consortium name="DOE Joint Genome Institute"/>
            <person name="Vesth T.C."/>
            <person name="Nybo J."/>
            <person name="Theobald S."/>
            <person name="Brandl J."/>
            <person name="Frisvad J.C."/>
            <person name="Nielsen K.F."/>
            <person name="Lyhne E.K."/>
            <person name="Kogle M.E."/>
            <person name="Kuo A."/>
            <person name="Riley R."/>
            <person name="Clum A."/>
            <person name="Nolan M."/>
            <person name="Lipzen A."/>
            <person name="Salamov A."/>
            <person name="Henrissat B."/>
            <person name="Wiebenga A."/>
            <person name="De Vries R.P."/>
            <person name="Grigoriev I.V."/>
            <person name="Mortensen U.H."/>
            <person name="Andersen M.R."/>
            <person name="Baker S.E."/>
        </authorList>
    </citation>
    <scope>NUCLEOTIDE SEQUENCE [LARGE SCALE GENOMIC DNA]</scope>
    <source>
        <strain evidence="2 3">CBS 121591</strain>
    </source>
</reference>
<keyword evidence="3" id="KW-1185">Reference proteome</keyword>
<dbReference type="GeneID" id="37143983"/>